<gene>
    <name evidence="1" type="ORF">Pa4123_27530</name>
</gene>
<evidence type="ECO:0000313" key="2">
    <source>
        <dbReference type="Proteomes" id="UP001144280"/>
    </source>
</evidence>
<dbReference type="InterPro" id="IPR029069">
    <property type="entry name" value="HotDog_dom_sf"/>
</dbReference>
<evidence type="ECO:0000313" key="1">
    <source>
        <dbReference type="EMBL" id="GLH97478.1"/>
    </source>
</evidence>
<proteinExistence type="predicted"/>
<reference evidence="1" key="1">
    <citation type="submission" date="2022-12" db="EMBL/GenBank/DDBJ databases">
        <title>New Phytohabitans aurantiacus sp. RD004123 nov., an actinomycete isolated from soil.</title>
        <authorList>
            <person name="Triningsih D.W."/>
            <person name="Harunari E."/>
            <person name="Igarashi Y."/>
        </authorList>
    </citation>
    <scope>NUCLEOTIDE SEQUENCE</scope>
    <source>
        <strain evidence="1">RD004123</strain>
    </source>
</reference>
<accession>A0ABQ5QS84</accession>
<name>A0ABQ5QS84_9ACTN</name>
<evidence type="ECO:0008006" key="3">
    <source>
        <dbReference type="Google" id="ProtNLM"/>
    </source>
</evidence>
<dbReference type="SUPFAM" id="SSF54637">
    <property type="entry name" value="Thioesterase/thiol ester dehydrase-isomerase"/>
    <property type="match status" value="1"/>
</dbReference>
<dbReference type="EMBL" id="BSDI01000011">
    <property type="protein sequence ID" value="GLH97478.1"/>
    <property type="molecule type" value="Genomic_DNA"/>
</dbReference>
<protein>
    <recommendedName>
        <fullName evidence="3">Polyketide cyclase</fullName>
    </recommendedName>
</protein>
<keyword evidence="2" id="KW-1185">Reference proteome</keyword>
<organism evidence="1 2">
    <name type="scientific">Phytohabitans aurantiacus</name>
    <dbReference type="NCBI Taxonomy" id="3016789"/>
    <lineage>
        <taxon>Bacteria</taxon>
        <taxon>Bacillati</taxon>
        <taxon>Actinomycetota</taxon>
        <taxon>Actinomycetes</taxon>
        <taxon>Micromonosporales</taxon>
        <taxon>Micromonosporaceae</taxon>
    </lineage>
</organism>
<dbReference type="Proteomes" id="UP001144280">
    <property type="component" value="Unassembled WGS sequence"/>
</dbReference>
<comment type="caution">
    <text evidence="1">The sequence shown here is derived from an EMBL/GenBank/DDBJ whole genome shotgun (WGS) entry which is preliminary data.</text>
</comment>
<sequence length="157" mass="16797">MQALSWSPMSGIMTKWAVLQEYQISDKDLDAAGTVSDDALARWVDAAREAYLDGCPTLLAAGREPGVALRHRTAALPGGALLGRPTDVVVTASVKEFRPASFTIAVRVRPGGGDREIPVNASCVVRLDDAATGEPRQLGNEIRDELIALEQSASYYN</sequence>
<dbReference type="Gene3D" id="3.10.129.10">
    <property type="entry name" value="Hotdog Thioesterase"/>
    <property type="match status" value="1"/>
</dbReference>